<dbReference type="PROSITE" id="PS51257">
    <property type="entry name" value="PROKAR_LIPOPROTEIN"/>
    <property type="match status" value="1"/>
</dbReference>
<evidence type="ECO:0000256" key="2">
    <source>
        <dbReference type="SAM" id="SignalP"/>
    </source>
</evidence>
<evidence type="ECO:0008006" key="5">
    <source>
        <dbReference type="Google" id="ProtNLM"/>
    </source>
</evidence>
<evidence type="ECO:0000256" key="1">
    <source>
        <dbReference type="SAM" id="MobiDB-lite"/>
    </source>
</evidence>
<name>A0A562RXU4_9BACT</name>
<reference evidence="3 4" key="1">
    <citation type="submission" date="2019-07" db="EMBL/GenBank/DDBJ databases">
        <title>Genome sequencing of 100 strains of the haloalkaliphilic chemolithoautotrophic sulfur-oxidizing bacterium Thioalkalivibrio.</title>
        <authorList>
            <person name="Muyzer G."/>
        </authorList>
    </citation>
    <scope>NUCLEOTIDE SEQUENCE [LARGE SCALE GENOMIC DNA]</scope>
    <source>
        <strain evidence="3 4">ASO4-4</strain>
    </source>
</reference>
<dbReference type="Proteomes" id="UP000318307">
    <property type="component" value="Unassembled WGS sequence"/>
</dbReference>
<comment type="caution">
    <text evidence="3">The sequence shown here is derived from an EMBL/GenBank/DDBJ whole genome shotgun (WGS) entry which is preliminary data.</text>
</comment>
<dbReference type="RefSeq" id="WP_144683722.1">
    <property type="nucleotide sequence ID" value="NZ_VLLC01000008.1"/>
</dbReference>
<keyword evidence="4" id="KW-1185">Reference proteome</keyword>
<feature type="region of interest" description="Disordered" evidence="1">
    <location>
        <begin position="28"/>
        <end position="47"/>
    </location>
</feature>
<protein>
    <recommendedName>
        <fullName evidence="5">Tetratricopeptide repeat protein</fullName>
    </recommendedName>
</protein>
<dbReference type="AlphaFoldDB" id="A0A562RXU4"/>
<dbReference type="Gene3D" id="1.25.40.10">
    <property type="entry name" value="Tetratricopeptide repeat domain"/>
    <property type="match status" value="2"/>
</dbReference>
<dbReference type="SUPFAM" id="SSF48452">
    <property type="entry name" value="TPR-like"/>
    <property type="match status" value="1"/>
</dbReference>
<sequence>MKKIRAISLAAAGLASFMLLAGCWDSSSSSSAPPPSDRPKTSHFSGIVEDPPVKGATVELWEMGGKERLEICGASGDVFCTTVSGEDGFFSLLIRNDRMSEGPFKIVARGGEDTVTGKRIGSNAFESPLDLFSDKGLLAVTPLTTLVTKGMEDGKNADEAKNSVRRFLGLQDDTDVMALPSTSGIVQVRASLISDIITKSDKPAPFSDFDIDSTPLTGEDGKVDPVVLEALIADPKKRDEITSSNKAMVEADANDPAAVVLALKRQTLQGSLMASMESLFGNADENFDGHRQSYGHSAAILATSLLEHTAMPAHGLAVERVFRYVIDAYDLVSMELSQDQTTYDVHGPLVDGTLHADHLIKDGVSLGKDPRIPQLAASPYLYDIALPLLPHELLGNDNAKRINYYYNSNASRLYKAETMLGTVLDDNVNDRIRVQIVSGMAKVGYFDRAKEYIDFQMYLPAFKVDAWMGVARGYLPFDRNSDAIANLDKAFALQKKIISSTGAINTSNADTARLQQMAALYRRAGNNDKAEEVMDYIGIELLPVLTGTSHHGRLIVAFRNYADELLAYRQEDTSSKDFAAARIVLENMHLFSSVQPPNDTNGEKSYRARVYSLAETALRFAALGDRERVEAIIDEIEALRENDDLVSFPDTNPQRLNLTKERSWSFVDSMVEALAEAGSEEKAWALIDTIPDNEVRAKSSSYEAIINFLARDNRPDELLEVLETHVVGYRGNNVDTDQTAINRIGALTYVNLVVPRAGVIFAEAGNHAAAERMGDTALGEVRRMYPNGSTPLNMSRFKVERGYVKIARVYHLAGAHTRAVESLEEAEEVLARIADPAWRINALSATGRMWEMIGERERSRALFEEGREYLALVAKDHAPAVLALQYNDLARAAIGSGSADLAPGLILAGEDFADKIFSDATPEAQRENTLVTAAQRYRVLGSRAWEVRDMVTAQRIFSKGQNSAEKLASLSNKTREMGNLARAAGEAGLIEFAMEAALAVPLIHGPSAAIPGRYDTIGDVAALVVKQDDFPDTDIAWVDTDKDGRPDFFHPLATDEMIAESGLELDPDSNGNGIPDTEDMRPIFLP</sequence>
<evidence type="ECO:0000313" key="3">
    <source>
        <dbReference type="EMBL" id="TWI73230.1"/>
    </source>
</evidence>
<accession>A0A562RXU4</accession>
<gene>
    <name evidence="3" type="ORF">LZ24_01318</name>
</gene>
<dbReference type="OrthoDB" id="9778643at2"/>
<proteinExistence type="predicted"/>
<feature type="chain" id="PRO_5021851656" description="Tetratricopeptide repeat protein" evidence="2">
    <location>
        <begin position="22"/>
        <end position="1086"/>
    </location>
</feature>
<feature type="region of interest" description="Disordered" evidence="1">
    <location>
        <begin position="1063"/>
        <end position="1086"/>
    </location>
</feature>
<feature type="signal peptide" evidence="2">
    <location>
        <begin position="1"/>
        <end position="21"/>
    </location>
</feature>
<organism evidence="3 4">
    <name type="scientific">Desulfobotulus alkaliphilus</name>
    <dbReference type="NCBI Taxonomy" id="622671"/>
    <lineage>
        <taxon>Bacteria</taxon>
        <taxon>Pseudomonadati</taxon>
        <taxon>Thermodesulfobacteriota</taxon>
        <taxon>Desulfobacteria</taxon>
        <taxon>Desulfobacterales</taxon>
        <taxon>Desulfobacteraceae</taxon>
        <taxon>Desulfobotulus</taxon>
    </lineage>
</organism>
<dbReference type="InterPro" id="IPR011990">
    <property type="entry name" value="TPR-like_helical_dom_sf"/>
</dbReference>
<keyword evidence="2" id="KW-0732">Signal</keyword>
<dbReference type="EMBL" id="VLLC01000008">
    <property type="protein sequence ID" value="TWI73230.1"/>
    <property type="molecule type" value="Genomic_DNA"/>
</dbReference>
<evidence type="ECO:0000313" key="4">
    <source>
        <dbReference type="Proteomes" id="UP000318307"/>
    </source>
</evidence>